<reference evidence="3" key="1">
    <citation type="submission" date="2022-08" db="EMBL/GenBank/DDBJ databases">
        <authorList>
            <person name="Kallberg Y."/>
            <person name="Tangrot J."/>
            <person name="Rosling A."/>
        </authorList>
    </citation>
    <scope>NUCLEOTIDE SEQUENCE</scope>
    <source>
        <strain evidence="3">Wild A</strain>
    </source>
</reference>
<keyword evidence="2" id="KW-0812">Transmembrane</keyword>
<keyword evidence="2" id="KW-0472">Membrane</keyword>
<feature type="transmembrane region" description="Helical" evidence="2">
    <location>
        <begin position="96"/>
        <end position="118"/>
    </location>
</feature>
<sequence>MSFNKFIDFSAHVDTSTIKKFEEKDKEIERNISEQGDTTVDINNESSNLYLDDDETSKNNMNSDYRINHSKEASDLSSNSDTRFQRKKACCCLTRIVLIWVTVILLMFGLIYAIVIVVCIQNCDHLSKHIDSIEPEIISYDPNLYTNFTIEDFNNVKEGEIVVSQSVVPNDNNATLSIRLATLTYTKAYMKSEFQDSTFILQILRESFPNSKKLAWLGYLSIPPKCVVARLELTLPQFTKNATTLINSNRFKTNFTQNLVPYTSPIHLETSDGDISFENNLLANQLSIVTQGGNINGNLIQSKQNDINIETHNGKITINLDIKGDKNLVNQGQSNVKVTTSKGDINLGISIEKDIKSPNVEINSIHSDISVGFNNSFNGHYEIKSAGKIKVVNNLEITSKTNGEIGDFNNEELSGVVNIRSKNGDVDAKF</sequence>
<feature type="compositionally biased region" description="Polar residues" evidence="1">
    <location>
        <begin position="33"/>
        <end position="49"/>
    </location>
</feature>
<name>A0A9W4WKK1_9GLOM</name>
<keyword evidence="4" id="KW-1185">Reference proteome</keyword>
<keyword evidence="2" id="KW-1133">Transmembrane helix</keyword>
<organism evidence="3 4">
    <name type="scientific">Funneliformis geosporum</name>
    <dbReference type="NCBI Taxonomy" id="1117311"/>
    <lineage>
        <taxon>Eukaryota</taxon>
        <taxon>Fungi</taxon>
        <taxon>Fungi incertae sedis</taxon>
        <taxon>Mucoromycota</taxon>
        <taxon>Glomeromycotina</taxon>
        <taxon>Glomeromycetes</taxon>
        <taxon>Glomerales</taxon>
        <taxon>Glomeraceae</taxon>
        <taxon>Funneliformis</taxon>
    </lineage>
</organism>
<feature type="region of interest" description="Disordered" evidence="1">
    <location>
        <begin position="33"/>
        <end position="64"/>
    </location>
</feature>
<evidence type="ECO:0000313" key="4">
    <source>
        <dbReference type="Proteomes" id="UP001153678"/>
    </source>
</evidence>
<proteinExistence type="predicted"/>
<evidence type="ECO:0000256" key="1">
    <source>
        <dbReference type="SAM" id="MobiDB-lite"/>
    </source>
</evidence>
<evidence type="ECO:0000313" key="3">
    <source>
        <dbReference type="EMBL" id="CAI2168542.1"/>
    </source>
</evidence>
<dbReference type="EMBL" id="CAMKVN010000498">
    <property type="protein sequence ID" value="CAI2168542.1"/>
    <property type="molecule type" value="Genomic_DNA"/>
</dbReference>
<protein>
    <submittedName>
        <fullName evidence="3">8541_t:CDS:1</fullName>
    </submittedName>
</protein>
<accession>A0A9W4WKK1</accession>
<gene>
    <name evidence="3" type="ORF">FWILDA_LOCUS3634</name>
</gene>
<comment type="caution">
    <text evidence="3">The sequence shown here is derived from an EMBL/GenBank/DDBJ whole genome shotgun (WGS) entry which is preliminary data.</text>
</comment>
<evidence type="ECO:0000256" key="2">
    <source>
        <dbReference type="SAM" id="Phobius"/>
    </source>
</evidence>
<dbReference type="Proteomes" id="UP001153678">
    <property type="component" value="Unassembled WGS sequence"/>
</dbReference>
<dbReference type="AlphaFoldDB" id="A0A9W4WKK1"/>
<dbReference type="OrthoDB" id="2400135at2759"/>